<dbReference type="AlphaFoldDB" id="A0A4R8DHM6"/>
<dbReference type="GO" id="GO:1990281">
    <property type="term" value="C:efflux pump complex"/>
    <property type="evidence" value="ECO:0007669"/>
    <property type="project" value="TreeGrafter"/>
</dbReference>
<dbReference type="InterPro" id="IPR058792">
    <property type="entry name" value="Beta-barrel_RND_2"/>
</dbReference>
<evidence type="ECO:0000256" key="2">
    <source>
        <dbReference type="SAM" id="SignalP"/>
    </source>
</evidence>
<feature type="chain" id="PRO_5020381295" evidence="2">
    <location>
        <begin position="31"/>
        <end position="377"/>
    </location>
</feature>
<dbReference type="Pfam" id="PF25989">
    <property type="entry name" value="YknX_C"/>
    <property type="match status" value="1"/>
</dbReference>
<comment type="caution">
    <text evidence="6">The sequence shown here is derived from an EMBL/GenBank/DDBJ whole genome shotgun (WGS) entry which is preliminary data.</text>
</comment>
<gene>
    <name evidence="6" type="ORF">EDB95_4281</name>
</gene>
<feature type="signal peptide" evidence="2">
    <location>
        <begin position="1"/>
        <end position="30"/>
    </location>
</feature>
<protein>
    <submittedName>
        <fullName evidence="6">RND family efflux transporter MFP subunit</fullName>
    </submittedName>
</protein>
<evidence type="ECO:0000259" key="4">
    <source>
        <dbReference type="Pfam" id="PF25973"/>
    </source>
</evidence>
<dbReference type="PANTHER" id="PTHR30469">
    <property type="entry name" value="MULTIDRUG RESISTANCE PROTEIN MDTA"/>
    <property type="match status" value="1"/>
</dbReference>
<dbReference type="InterPro" id="IPR058647">
    <property type="entry name" value="BSH_CzcB-like"/>
</dbReference>
<evidence type="ECO:0000259" key="5">
    <source>
        <dbReference type="Pfam" id="PF25989"/>
    </source>
</evidence>
<feature type="domain" description="CzcB-like barrel-sandwich hybrid" evidence="4">
    <location>
        <begin position="70"/>
        <end position="201"/>
    </location>
</feature>
<evidence type="ECO:0000259" key="3">
    <source>
        <dbReference type="Pfam" id="PF25954"/>
    </source>
</evidence>
<dbReference type="Gene3D" id="2.40.50.100">
    <property type="match status" value="1"/>
</dbReference>
<evidence type="ECO:0000256" key="1">
    <source>
        <dbReference type="ARBA" id="ARBA00009477"/>
    </source>
</evidence>
<evidence type="ECO:0000313" key="7">
    <source>
        <dbReference type="Proteomes" id="UP000294498"/>
    </source>
</evidence>
<organism evidence="6 7">
    <name type="scientific">Dinghuibacter silviterrae</name>
    <dbReference type="NCBI Taxonomy" id="1539049"/>
    <lineage>
        <taxon>Bacteria</taxon>
        <taxon>Pseudomonadati</taxon>
        <taxon>Bacteroidota</taxon>
        <taxon>Chitinophagia</taxon>
        <taxon>Chitinophagales</taxon>
        <taxon>Chitinophagaceae</taxon>
        <taxon>Dinghuibacter</taxon>
    </lineage>
</organism>
<feature type="domain" description="YknX-like C-terminal permuted SH3-like" evidence="5">
    <location>
        <begin position="304"/>
        <end position="366"/>
    </location>
</feature>
<keyword evidence="2" id="KW-0732">Signal</keyword>
<keyword evidence="7" id="KW-1185">Reference proteome</keyword>
<dbReference type="Pfam" id="PF25954">
    <property type="entry name" value="Beta-barrel_RND_2"/>
    <property type="match status" value="1"/>
</dbReference>
<dbReference type="Proteomes" id="UP000294498">
    <property type="component" value="Unassembled WGS sequence"/>
</dbReference>
<proteinExistence type="inferred from homology"/>
<dbReference type="Gene3D" id="2.40.30.170">
    <property type="match status" value="1"/>
</dbReference>
<sequence>MNMTLINSRLILGALLASGFLMDSCGSSSAKPDNDTTAAAPVVTNTFALQKGKLSTDFNVPGELIAYQQVDLYAKVNSFVKKLYVDIGSEVTTGQILATMEAPEITSQIDAASARVKAQESIFIASKANYDRMYETSLTPGTISQNDLDQAAARKNSDSAQLEAARSNLKEAVDTRDYLVLKAPFSGVISARNINPGAYVGPSGKGQDLPMFTLQQQSLLRLVVSVPELYTGYLSDKDIVKFTVKALPNQPFTARVRRLAGAIDNRLRSERIEMDVENPRNQLLPGMVAEVSVPLPSNDSTFLVPRTAVVNSTEKIFVIRANNGKAEWITVKTGREASGRIEVYGDLKEGDTLVTAASEEIRDGSALSNTKITPASK</sequence>
<dbReference type="RefSeq" id="WP_133996905.1">
    <property type="nucleotide sequence ID" value="NZ_SODV01000002.1"/>
</dbReference>
<dbReference type="InterPro" id="IPR006143">
    <property type="entry name" value="RND_pump_MFP"/>
</dbReference>
<dbReference type="PANTHER" id="PTHR30469:SF37">
    <property type="entry name" value="RAGD PROTEIN"/>
    <property type="match status" value="1"/>
</dbReference>
<name>A0A4R8DHM6_9BACT</name>
<dbReference type="Gene3D" id="2.40.420.20">
    <property type="match status" value="1"/>
</dbReference>
<comment type="similarity">
    <text evidence="1">Belongs to the membrane fusion protein (MFP) (TC 8.A.1) family.</text>
</comment>
<dbReference type="InterPro" id="IPR058637">
    <property type="entry name" value="YknX-like_C"/>
</dbReference>
<dbReference type="NCBIfam" id="TIGR01730">
    <property type="entry name" value="RND_mfp"/>
    <property type="match status" value="1"/>
</dbReference>
<reference evidence="6 7" key="1">
    <citation type="submission" date="2019-03" db="EMBL/GenBank/DDBJ databases">
        <title>Genomic Encyclopedia of Type Strains, Phase IV (KMG-IV): sequencing the most valuable type-strain genomes for metagenomic binning, comparative biology and taxonomic classification.</title>
        <authorList>
            <person name="Goeker M."/>
        </authorList>
    </citation>
    <scope>NUCLEOTIDE SEQUENCE [LARGE SCALE GENOMIC DNA]</scope>
    <source>
        <strain evidence="6 7">DSM 100059</strain>
    </source>
</reference>
<feature type="domain" description="CusB-like beta-barrel" evidence="3">
    <location>
        <begin position="222"/>
        <end position="293"/>
    </location>
</feature>
<evidence type="ECO:0000313" key="6">
    <source>
        <dbReference type="EMBL" id="TDW96450.1"/>
    </source>
</evidence>
<dbReference type="GO" id="GO:0015562">
    <property type="term" value="F:efflux transmembrane transporter activity"/>
    <property type="evidence" value="ECO:0007669"/>
    <property type="project" value="TreeGrafter"/>
</dbReference>
<dbReference type="SUPFAM" id="SSF111369">
    <property type="entry name" value="HlyD-like secretion proteins"/>
    <property type="match status" value="1"/>
</dbReference>
<dbReference type="Gene3D" id="1.10.287.470">
    <property type="entry name" value="Helix hairpin bin"/>
    <property type="match status" value="1"/>
</dbReference>
<accession>A0A4R8DHM6</accession>
<dbReference type="EMBL" id="SODV01000002">
    <property type="protein sequence ID" value="TDW96450.1"/>
    <property type="molecule type" value="Genomic_DNA"/>
</dbReference>
<dbReference type="Pfam" id="PF25973">
    <property type="entry name" value="BSH_CzcB"/>
    <property type="match status" value="1"/>
</dbReference>
<dbReference type="OrthoDB" id="9806939at2"/>